<keyword evidence="6" id="KW-0732">Signal</keyword>
<dbReference type="GO" id="GO:0020037">
    <property type="term" value="F:heme binding"/>
    <property type="evidence" value="ECO:0007669"/>
    <property type="project" value="InterPro"/>
</dbReference>
<dbReference type="InterPro" id="IPR009056">
    <property type="entry name" value="Cyt_c-like_dom"/>
</dbReference>
<evidence type="ECO:0000256" key="3">
    <source>
        <dbReference type="ARBA" id="ARBA00023004"/>
    </source>
</evidence>
<feature type="region of interest" description="Disordered" evidence="5">
    <location>
        <begin position="24"/>
        <end position="51"/>
    </location>
</feature>
<dbReference type="InterPro" id="IPR036909">
    <property type="entry name" value="Cyt_c-like_dom_sf"/>
</dbReference>
<gene>
    <name evidence="8" type="ORF">EWH12_13045</name>
</gene>
<dbReference type="GO" id="GO:0009055">
    <property type="term" value="F:electron transfer activity"/>
    <property type="evidence" value="ECO:0007669"/>
    <property type="project" value="InterPro"/>
</dbReference>
<dbReference type="AlphaFoldDB" id="A0A8G1ZG62"/>
<dbReference type="OrthoDB" id="5514238at2"/>
<evidence type="ECO:0000313" key="9">
    <source>
        <dbReference type="Proteomes" id="UP000291572"/>
    </source>
</evidence>
<feature type="domain" description="Cytochrome c" evidence="7">
    <location>
        <begin position="48"/>
        <end position="130"/>
    </location>
</feature>
<dbReference type="Proteomes" id="UP000291572">
    <property type="component" value="Unassembled WGS sequence"/>
</dbReference>
<accession>A0A8G1ZG62</accession>
<dbReference type="Gene3D" id="1.10.760.10">
    <property type="entry name" value="Cytochrome c-like domain"/>
    <property type="match status" value="1"/>
</dbReference>
<organism evidence="8 9">
    <name type="scientific">Sphingobium cupriresistens</name>
    <dbReference type="NCBI Taxonomy" id="1132417"/>
    <lineage>
        <taxon>Bacteria</taxon>
        <taxon>Pseudomonadati</taxon>
        <taxon>Pseudomonadota</taxon>
        <taxon>Alphaproteobacteria</taxon>
        <taxon>Sphingomonadales</taxon>
        <taxon>Sphingomonadaceae</taxon>
        <taxon>Sphingobium</taxon>
    </lineage>
</organism>
<sequence>MMRRGMIALVGAALMLAGAACGRASETPTQAPKGPPPLPAPETLSSRPQATPGEQLYLTKCAMCHAPGGMGTGLLARRTDQPLLEKRTDLTADYVVQAARMGIGNMPAIPRGEASDAELRQIAEHLSKGAKP</sequence>
<comment type="caution">
    <text evidence="8">The sequence shown here is derived from an EMBL/GenBank/DDBJ whole genome shotgun (WGS) entry which is preliminary data.</text>
</comment>
<dbReference type="SUPFAM" id="SSF46626">
    <property type="entry name" value="Cytochrome c"/>
    <property type="match status" value="1"/>
</dbReference>
<dbReference type="PROSITE" id="PS51007">
    <property type="entry name" value="CYTC"/>
    <property type="match status" value="1"/>
</dbReference>
<evidence type="ECO:0000256" key="6">
    <source>
        <dbReference type="SAM" id="SignalP"/>
    </source>
</evidence>
<evidence type="ECO:0000256" key="2">
    <source>
        <dbReference type="ARBA" id="ARBA00022723"/>
    </source>
</evidence>
<feature type="chain" id="PRO_5034880431" evidence="6">
    <location>
        <begin position="25"/>
        <end position="132"/>
    </location>
</feature>
<evidence type="ECO:0000313" key="8">
    <source>
        <dbReference type="EMBL" id="RYM09971.1"/>
    </source>
</evidence>
<evidence type="ECO:0000256" key="4">
    <source>
        <dbReference type="PROSITE-ProRule" id="PRU00433"/>
    </source>
</evidence>
<dbReference type="EMBL" id="SEOO01000020">
    <property type="protein sequence ID" value="RYM09971.1"/>
    <property type="molecule type" value="Genomic_DNA"/>
</dbReference>
<proteinExistence type="predicted"/>
<name>A0A8G1ZG62_9SPHN</name>
<keyword evidence="2 4" id="KW-0479">Metal-binding</keyword>
<dbReference type="Pfam" id="PF13442">
    <property type="entry name" value="Cytochrome_CBB3"/>
    <property type="match status" value="1"/>
</dbReference>
<evidence type="ECO:0000259" key="7">
    <source>
        <dbReference type="PROSITE" id="PS51007"/>
    </source>
</evidence>
<evidence type="ECO:0000256" key="5">
    <source>
        <dbReference type="SAM" id="MobiDB-lite"/>
    </source>
</evidence>
<protein>
    <submittedName>
        <fullName evidence="8">Cytochrome c</fullName>
    </submittedName>
</protein>
<feature type="signal peptide" evidence="6">
    <location>
        <begin position="1"/>
        <end position="24"/>
    </location>
</feature>
<dbReference type="GO" id="GO:0046872">
    <property type="term" value="F:metal ion binding"/>
    <property type="evidence" value="ECO:0007669"/>
    <property type="project" value="UniProtKB-KW"/>
</dbReference>
<keyword evidence="3 4" id="KW-0408">Iron</keyword>
<reference evidence="8 9" key="1">
    <citation type="submission" date="2019-02" db="EMBL/GenBank/DDBJ databases">
        <authorList>
            <person name="Feng G."/>
        </authorList>
    </citation>
    <scope>NUCLEOTIDE SEQUENCE [LARGE SCALE GENOMIC DNA]</scope>
    <source>
        <strain evidence="8 9">CCTCC AB 2011146</strain>
    </source>
</reference>
<dbReference type="PROSITE" id="PS51257">
    <property type="entry name" value="PROKAR_LIPOPROTEIN"/>
    <property type="match status" value="1"/>
</dbReference>
<evidence type="ECO:0000256" key="1">
    <source>
        <dbReference type="ARBA" id="ARBA00022617"/>
    </source>
</evidence>
<keyword evidence="1 4" id="KW-0349">Heme</keyword>